<dbReference type="Pfam" id="PF24393">
    <property type="entry name" value="Pepco"/>
    <property type="match status" value="1"/>
</dbReference>
<protein>
    <recommendedName>
        <fullName evidence="1">Pepco domain-containing protein</fullName>
    </recommendedName>
</protein>
<comment type="caution">
    <text evidence="2">The sequence shown here is derived from an EMBL/GenBank/DDBJ whole genome shotgun (WGS) entry which is preliminary data.</text>
</comment>
<feature type="domain" description="Pepco" evidence="1">
    <location>
        <begin position="19"/>
        <end position="105"/>
    </location>
</feature>
<dbReference type="RefSeq" id="WP_111340210.1">
    <property type="nucleotide sequence ID" value="NZ_QLII01000001.1"/>
</dbReference>
<reference evidence="2 3" key="1">
    <citation type="submission" date="2018-06" db="EMBL/GenBank/DDBJ databases">
        <title>Spirosoma sp. HMF3257 Genome sequencing and assembly.</title>
        <authorList>
            <person name="Kang H."/>
            <person name="Cha I."/>
            <person name="Kim H."/>
            <person name="Kang J."/>
            <person name="Joh K."/>
        </authorList>
    </citation>
    <scope>NUCLEOTIDE SEQUENCE [LARGE SCALE GENOMIC DNA]</scope>
    <source>
        <strain evidence="2 3">HMF3257</strain>
    </source>
</reference>
<dbReference type="InterPro" id="IPR056947">
    <property type="entry name" value="Pepco_dom"/>
</dbReference>
<gene>
    <name evidence="2" type="ORF">HMF3257_00730</name>
</gene>
<organism evidence="2 3">
    <name type="scientific">Spirosoma telluris</name>
    <dbReference type="NCBI Taxonomy" id="2183553"/>
    <lineage>
        <taxon>Bacteria</taxon>
        <taxon>Pseudomonadati</taxon>
        <taxon>Bacteroidota</taxon>
        <taxon>Cytophagia</taxon>
        <taxon>Cytophagales</taxon>
        <taxon>Cytophagaceae</taxon>
        <taxon>Spirosoma</taxon>
    </lineage>
</organism>
<keyword evidence="3" id="KW-1185">Reference proteome</keyword>
<sequence length="107" mass="11634">MSNWIPIITAKRTITSLEQDRGHDEKQGVIPNLVNSVVNNIDADHFIDQVEGIATKVQAIAERMKGRVSEFEVDEITISLAISADGSIGIATVGAEASIEISFKRNK</sequence>
<name>A0A327NL76_9BACT</name>
<proteinExistence type="predicted"/>
<evidence type="ECO:0000313" key="2">
    <source>
        <dbReference type="EMBL" id="RAI73328.1"/>
    </source>
</evidence>
<dbReference type="EMBL" id="QLII01000001">
    <property type="protein sequence ID" value="RAI73328.1"/>
    <property type="molecule type" value="Genomic_DNA"/>
</dbReference>
<dbReference type="AlphaFoldDB" id="A0A327NL76"/>
<accession>A0A327NL76</accession>
<evidence type="ECO:0000259" key="1">
    <source>
        <dbReference type="Pfam" id="PF24393"/>
    </source>
</evidence>
<dbReference type="Proteomes" id="UP000249016">
    <property type="component" value="Unassembled WGS sequence"/>
</dbReference>
<evidence type="ECO:0000313" key="3">
    <source>
        <dbReference type="Proteomes" id="UP000249016"/>
    </source>
</evidence>